<name>A0A2P1PRT5_9GAMM</name>
<dbReference type="EMBL" id="CP027860">
    <property type="protein sequence ID" value="AVP97551.1"/>
    <property type="molecule type" value="Genomic_DNA"/>
</dbReference>
<reference evidence="1 2" key="2">
    <citation type="submission" date="2018-03" db="EMBL/GenBank/DDBJ databases">
        <authorList>
            <person name="Keele B.F."/>
        </authorList>
    </citation>
    <scope>NUCLEOTIDE SEQUENCE [LARGE SCALE GENOMIC DNA]</scope>
    <source>
        <strain evidence="1 2">D13</strain>
    </source>
</reference>
<dbReference type="AlphaFoldDB" id="A0A2P1PRT5"/>
<evidence type="ECO:0000313" key="2">
    <source>
        <dbReference type="Proteomes" id="UP000241074"/>
    </source>
</evidence>
<proteinExistence type="predicted"/>
<keyword evidence="2" id="KW-1185">Reference proteome</keyword>
<accession>A0A2P1PRT5</accession>
<sequence length="100" mass="10713">MGASEFGNPRVCSEIGVRGFGLSHHFLGKSVEFMLELSVLGESSPLHSFSETRKSLNVFRGDAGLEWPAQSRARKCLTLDKRVSTGAGLVAGLKFQDGAS</sequence>
<dbReference type="Proteomes" id="UP000241074">
    <property type="component" value="Chromosome"/>
</dbReference>
<evidence type="ECO:0000313" key="1">
    <source>
        <dbReference type="EMBL" id="AVP97551.1"/>
    </source>
</evidence>
<organism evidence="1 2">
    <name type="scientific">Ahniella affigens</name>
    <dbReference type="NCBI Taxonomy" id="2021234"/>
    <lineage>
        <taxon>Bacteria</taxon>
        <taxon>Pseudomonadati</taxon>
        <taxon>Pseudomonadota</taxon>
        <taxon>Gammaproteobacteria</taxon>
        <taxon>Lysobacterales</taxon>
        <taxon>Rhodanobacteraceae</taxon>
        <taxon>Ahniella</taxon>
    </lineage>
</organism>
<dbReference type="KEGG" id="xba:C7S18_10240"/>
<reference evidence="1 2" key="1">
    <citation type="submission" date="2018-03" db="EMBL/GenBank/DDBJ databases">
        <title>Ahniella affigens gen. nov., sp. nov., a gammaproteobacterium isolated from sandy soil near a stream.</title>
        <authorList>
            <person name="Ko Y."/>
            <person name="Kim J.-H."/>
        </authorList>
    </citation>
    <scope>NUCLEOTIDE SEQUENCE [LARGE SCALE GENOMIC DNA]</scope>
    <source>
        <strain evidence="1 2">D13</strain>
    </source>
</reference>
<protein>
    <submittedName>
        <fullName evidence="1">Uncharacterized protein</fullName>
    </submittedName>
</protein>
<gene>
    <name evidence="1" type="ORF">C7S18_10240</name>
</gene>